<feature type="compositionally biased region" description="Low complexity" evidence="5">
    <location>
        <begin position="243"/>
        <end position="263"/>
    </location>
</feature>
<evidence type="ECO:0000256" key="2">
    <source>
        <dbReference type="ARBA" id="ARBA00022771"/>
    </source>
</evidence>
<keyword evidence="3" id="KW-0862">Zinc</keyword>
<feature type="region of interest" description="Disordered" evidence="5">
    <location>
        <begin position="1"/>
        <end position="321"/>
    </location>
</feature>
<sequence>MSTRLVSPPDRTAGHSPRPIDGGPSRQHIRPTTSLSSPPWNPESYRDRDDSPTTTTQHHIPSSPPTRPARATTNAARNPSTPPSRPPRLPPPSLGFWQSEPLQLWPSNSQLDDLDNPFSPSYVDVEDPHLAALVNGEFSSPSTYPPFTDSDSRQNQNQSVTQPSAPQASTPQRRRPFTNTVTAPRNPSTNCVSSLNISRPDRYTTQLSSSTNAAGESQSTLRTLDSFDDQDLFDSPASSFSDAMPPALRRTTAAPASRPTSAHTSKRRRTSTNAPANPSRPLSRRTKSPVTKDKDIEELFGSSPPRSPIDVDLEEPRSDYTTIDLTEVNEAPEEPKKPEKDNRVKLGAFQCVICMDDATNLTVTHCGHLYCASCLHQSLHVEATKGKCPMCRQKLDMKSREVYNSKTKGYWPLELKLMTATRKGKRKANTMP</sequence>
<dbReference type="SMART" id="SM00184">
    <property type="entry name" value="RING"/>
    <property type="match status" value="1"/>
</dbReference>
<keyword evidence="2 4" id="KW-0863">Zinc-finger</keyword>
<comment type="caution">
    <text evidence="7">The sequence shown here is derived from an EMBL/GenBank/DDBJ whole genome shotgun (WGS) entry which is preliminary data.</text>
</comment>
<dbReference type="PANTHER" id="PTHR23041:SF78">
    <property type="entry name" value="E3 UBIQUITIN-PROTEIN LIGASE RNF4"/>
    <property type="match status" value="1"/>
</dbReference>
<keyword evidence="8" id="KW-1185">Reference proteome</keyword>
<accession>A0A8H4XI35</accession>
<dbReference type="SUPFAM" id="SSF57850">
    <property type="entry name" value="RING/U-box"/>
    <property type="match status" value="1"/>
</dbReference>
<dbReference type="Pfam" id="PF13920">
    <property type="entry name" value="zf-C3HC4_3"/>
    <property type="match status" value="1"/>
</dbReference>
<dbReference type="Gene3D" id="3.30.40.10">
    <property type="entry name" value="Zinc/RING finger domain, C3HC4 (zinc finger)"/>
    <property type="match status" value="1"/>
</dbReference>
<evidence type="ECO:0000259" key="6">
    <source>
        <dbReference type="PROSITE" id="PS50089"/>
    </source>
</evidence>
<evidence type="ECO:0000313" key="7">
    <source>
        <dbReference type="EMBL" id="KAF4975167.1"/>
    </source>
</evidence>
<dbReference type="PROSITE" id="PS50089">
    <property type="entry name" value="ZF_RING_2"/>
    <property type="match status" value="1"/>
</dbReference>
<dbReference type="PANTHER" id="PTHR23041">
    <property type="entry name" value="RING FINGER DOMAIN-CONTAINING"/>
    <property type="match status" value="1"/>
</dbReference>
<dbReference type="OrthoDB" id="6270329at2759"/>
<feature type="compositionally biased region" description="Low complexity" evidence="5">
    <location>
        <begin position="68"/>
        <end position="79"/>
    </location>
</feature>
<dbReference type="InterPro" id="IPR013083">
    <property type="entry name" value="Znf_RING/FYVE/PHD"/>
</dbReference>
<protein>
    <recommendedName>
        <fullName evidence="6">RING-type domain-containing protein</fullName>
    </recommendedName>
</protein>
<evidence type="ECO:0000313" key="8">
    <source>
        <dbReference type="Proteomes" id="UP000635477"/>
    </source>
</evidence>
<evidence type="ECO:0000256" key="1">
    <source>
        <dbReference type="ARBA" id="ARBA00022723"/>
    </source>
</evidence>
<evidence type="ECO:0000256" key="3">
    <source>
        <dbReference type="ARBA" id="ARBA00022833"/>
    </source>
</evidence>
<evidence type="ECO:0000256" key="4">
    <source>
        <dbReference type="PROSITE-ProRule" id="PRU00175"/>
    </source>
</evidence>
<keyword evidence="1" id="KW-0479">Metal-binding</keyword>
<dbReference type="Proteomes" id="UP000635477">
    <property type="component" value="Unassembled WGS sequence"/>
</dbReference>
<dbReference type="GO" id="GO:0008270">
    <property type="term" value="F:zinc ion binding"/>
    <property type="evidence" value="ECO:0007669"/>
    <property type="project" value="UniProtKB-KW"/>
</dbReference>
<feature type="compositionally biased region" description="Pro residues" evidence="5">
    <location>
        <begin position="80"/>
        <end position="93"/>
    </location>
</feature>
<feature type="compositionally biased region" description="Polar residues" evidence="5">
    <location>
        <begin position="153"/>
        <end position="223"/>
    </location>
</feature>
<dbReference type="InterPro" id="IPR017907">
    <property type="entry name" value="Znf_RING_CS"/>
</dbReference>
<evidence type="ECO:0000256" key="5">
    <source>
        <dbReference type="SAM" id="MobiDB-lite"/>
    </source>
</evidence>
<gene>
    <name evidence="7" type="ORF">FZEAL_8007</name>
</gene>
<dbReference type="PROSITE" id="PS00518">
    <property type="entry name" value="ZF_RING_1"/>
    <property type="match status" value="1"/>
</dbReference>
<dbReference type="EMBL" id="JABEYC010000669">
    <property type="protein sequence ID" value="KAF4975167.1"/>
    <property type="molecule type" value="Genomic_DNA"/>
</dbReference>
<reference evidence="7" key="1">
    <citation type="journal article" date="2020" name="BMC Genomics">
        <title>Correction to: Identification and distribution of gene clusters required for synthesis of sphingolipid metabolism inhibitors in diverse species of the filamentous fungus Fusarium.</title>
        <authorList>
            <person name="Kim H.S."/>
            <person name="Lohmar J.M."/>
            <person name="Busman M."/>
            <person name="Brown D.W."/>
            <person name="Naumann T.A."/>
            <person name="Divon H.H."/>
            <person name="Lysoe E."/>
            <person name="Uhlig S."/>
            <person name="Proctor R.H."/>
        </authorList>
    </citation>
    <scope>NUCLEOTIDE SEQUENCE</scope>
    <source>
        <strain evidence="7">NRRL 22465</strain>
    </source>
</reference>
<dbReference type="InterPro" id="IPR047134">
    <property type="entry name" value="RNF4"/>
</dbReference>
<proteinExistence type="predicted"/>
<name>A0A8H4XI35_9HYPO</name>
<dbReference type="AlphaFoldDB" id="A0A8H4XI35"/>
<organism evidence="7 8">
    <name type="scientific">Fusarium zealandicum</name>
    <dbReference type="NCBI Taxonomy" id="1053134"/>
    <lineage>
        <taxon>Eukaryota</taxon>
        <taxon>Fungi</taxon>
        <taxon>Dikarya</taxon>
        <taxon>Ascomycota</taxon>
        <taxon>Pezizomycotina</taxon>
        <taxon>Sordariomycetes</taxon>
        <taxon>Hypocreomycetidae</taxon>
        <taxon>Hypocreales</taxon>
        <taxon>Nectriaceae</taxon>
        <taxon>Fusarium</taxon>
        <taxon>Fusarium staphyleae species complex</taxon>
    </lineage>
</organism>
<feature type="domain" description="RING-type" evidence="6">
    <location>
        <begin position="351"/>
        <end position="392"/>
    </location>
</feature>
<dbReference type="InterPro" id="IPR001841">
    <property type="entry name" value="Znf_RING"/>
</dbReference>
<reference evidence="7" key="2">
    <citation type="submission" date="2020-05" db="EMBL/GenBank/DDBJ databases">
        <authorList>
            <person name="Kim H.-S."/>
            <person name="Proctor R.H."/>
            <person name="Brown D.W."/>
        </authorList>
    </citation>
    <scope>NUCLEOTIDE SEQUENCE</scope>
    <source>
        <strain evidence="7">NRRL 22465</strain>
    </source>
</reference>